<keyword evidence="2" id="KW-1185">Reference proteome</keyword>
<protein>
    <submittedName>
        <fullName evidence="1">Uncharacterized protein</fullName>
    </submittedName>
</protein>
<proteinExistence type="predicted"/>
<dbReference type="Proteomes" id="UP000827872">
    <property type="component" value="Linkage Group LG01"/>
</dbReference>
<sequence length="363" mass="41749">MPVQPLPKEMEAEGDSAADMNGEEESEDEHSGSQSESEEESSEIPIWKVLLHHKPGAVGKQMGWHMSSFLSTEMDEEDCERRRSECVDEMMHLEKEFSEIKEKLFKERLSQMKMKLEDVMLGKAAEYLDPLGVLQNHMQIRIEVAGIYRSLCLEVIHHKHRCELQGAQQHLESEKMLLFDTLQERLLERIQRLEDDRHSVGLTSEWWDDKLRPKHSAKEWDPLRSGKRKKPPLVSDILCLPFPRPYIVYMLRDIDIMEDWTAIKKAKAAVSPPKRKVEGSVKTEKLPSPALFSAHCEDGHLHYKNEVYVKGQSISLQVGEEAPVQAVITAISTGEVWLRREDGSKTKIYVSQLQKGKYSVHKA</sequence>
<evidence type="ECO:0000313" key="2">
    <source>
        <dbReference type="Proteomes" id="UP000827872"/>
    </source>
</evidence>
<dbReference type="EMBL" id="CM037614">
    <property type="protein sequence ID" value="KAH8015976.1"/>
    <property type="molecule type" value="Genomic_DNA"/>
</dbReference>
<reference evidence="1" key="1">
    <citation type="submission" date="2021-08" db="EMBL/GenBank/DDBJ databases">
        <title>The first chromosome-level gecko genome reveals the dynamic sex chromosomes of Neotropical dwarf geckos (Sphaerodactylidae: Sphaerodactylus).</title>
        <authorList>
            <person name="Pinto B.J."/>
            <person name="Keating S.E."/>
            <person name="Gamble T."/>
        </authorList>
    </citation>
    <scope>NUCLEOTIDE SEQUENCE</scope>
    <source>
        <strain evidence="1">TG3544</strain>
    </source>
</reference>
<gene>
    <name evidence="1" type="ORF">K3G42_010848</name>
</gene>
<organism evidence="1 2">
    <name type="scientific">Sphaerodactylus townsendi</name>
    <dbReference type="NCBI Taxonomy" id="933632"/>
    <lineage>
        <taxon>Eukaryota</taxon>
        <taxon>Metazoa</taxon>
        <taxon>Chordata</taxon>
        <taxon>Craniata</taxon>
        <taxon>Vertebrata</taxon>
        <taxon>Euteleostomi</taxon>
        <taxon>Lepidosauria</taxon>
        <taxon>Squamata</taxon>
        <taxon>Bifurcata</taxon>
        <taxon>Gekkota</taxon>
        <taxon>Sphaerodactylidae</taxon>
        <taxon>Sphaerodactylus</taxon>
    </lineage>
</organism>
<comment type="caution">
    <text evidence="1">The sequence shown here is derived from an EMBL/GenBank/DDBJ whole genome shotgun (WGS) entry which is preliminary data.</text>
</comment>
<evidence type="ECO:0000313" key="1">
    <source>
        <dbReference type="EMBL" id="KAH8015976.1"/>
    </source>
</evidence>
<name>A0ACB8G8E6_9SAUR</name>
<accession>A0ACB8G8E6</accession>